<evidence type="ECO:0000313" key="1">
    <source>
        <dbReference type="EMBL" id="KMU81953.1"/>
    </source>
</evidence>
<reference evidence="2" key="1">
    <citation type="journal article" date="2010" name="Genome Res.">
        <title>Population genomic sequencing of Coccidioides fungi reveals recent hybridization and transposon control.</title>
        <authorList>
            <person name="Neafsey D.E."/>
            <person name="Barker B.M."/>
            <person name="Sharpton T.J."/>
            <person name="Stajich J.E."/>
            <person name="Park D.J."/>
            <person name="Whiston E."/>
            <person name="Hung C.-Y."/>
            <person name="McMahan C."/>
            <person name="White J."/>
            <person name="Sykes S."/>
            <person name="Heiman D."/>
            <person name="Young S."/>
            <person name="Zeng Q."/>
            <person name="Abouelleil A."/>
            <person name="Aftuck L."/>
            <person name="Bessette D."/>
            <person name="Brown A."/>
            <person name="FitzGerald M."/>
            <person name="Lui A."/>
            <person name="Macdonald J.P."/>
            <person name="Priest M."/>
            <person name="Orbach M.J."/>
            <person name="Galgiani J.N."/>
            <person name="Kirkland T.N."/>
            <person name="Cole G.T."/>
            <person name="Birren B.W."/>
            <person name="Henn M.R."/>
            <person name="Taylor J.W."/>
            <person name="Rounsley S.D."/>
        </authorList>
    </citation>
    <scope>NUCLEOTIDE SEQUENCE [LARGE SCALE GENOMIC DNA]</scope>
    <source>
        <strain evidence="2">RMSCC 3703</strain>
    </source>
</reference>
<accession>A0A0J8RDI0</accession>
<dbReference type="AlphaFoldDB" id="A0A0J8RDI0"/>
<protein>
    <submittedName>
        <fullName evidence="1">Uncharacterized protein</fullName>
    </submittedName>
</protein>
<proteinExistence type="predicted"/>
<name>A0A0J8RDI0_COCIT</name>
<sequence length="142" mass="16083">MWRANDNPFLGISPKIVMYEVVLCCVTNQVKYEVQYSSYKVTNCNMSGNNFVTVKQQLSRNVTLHGPCLGCHFRALLVGNLRSSSQQHPEPRLHSGAKGTPANVTLRYIDECNPWMRQPHLLGAKTKLHGHNTYTRKSSPRN</sequence>
<dbReference type="Proteomes" id="UP000054559">
    <property type="component" value="Unassembled WGS sequence"/>
</dbReference>
<gene>
    <name evidence="1" type="ORF">CISG_09415</name>
</gene>
<organism evidence="1 2">
    <name type="scientific">Coccidioides immitis RMSCC 3703</name>
    <dbReference type="NCBI Taxonomy" id="454286"/>
    <lineage>
        <taxon>Eukaryota</taxon>
        <taxon>Fungi</taxon>
        <taxon>Dikarya</taxon>
        <taxon>Ascomycota</taxon>
        <taxon>Pezizomycotina</taxon>
        <taxon>Eurotiomycetes</taxon>
        <taxon>Eurotiomycetidae</taxon>
        <taxon>Onygenales</taxon>
        <taxon>Onygenaceae</taxon>
        <taxon>Coccidioides</taxon>
    </lineage>
</organism>
<evidence type="ECO:0000313" key="2">
    <source>
        <dbReference type="Proteomes" id="UP000054559"/>
    </source>
</evidence>
<dbReference type="EMBL" id="DS268210">
    <property type="protein sequence ID" value="KMU81953.1"/>
    <property type="molecule type" value="Genomic_DNA"/>
</dbReference>